<dbReference type="GO" id="GO:1990103">
    <property type="term" value="C:DnaA-HU complex"/>
    <property type="evidence" value="ECO:0007669"/>
    <property type="project" value="UniProtKB-ARBA"/>
</dbReference>
<dbReference type="InterPro" id="IPR010992">
    <property type="entry name" value="IHF-like_DNA-bd_dom_sf"/>
</dbReference>
<dbReference type="Gene3D" id="4.10.520.10">
    <property type="entry name" value="IHF-like DNA-binding proteins"/>
    <property type="match status" value="1"/>
</dbReference>
<dbReference type="RefSeq" id="WP_200759794.1">
    <property type="nucleotide sequence ID" value="NZ_AP023366.1"/>
</dbReference>
<gene>
    <name evidence="6" type="ORF">skT53_06950</name>
</gene>
<sequence length="90" mass="9556">MNKGDLIATVAENTSLKKADAEKAVNAILDSISEAMQNGEKVQLIGFGTFETRQRAARSGRNPQTGKEISIPASQVPTFKPGAGLKDLVK</sequence>
<feature type="region of interest" description="Disordered" evidence="5">
    <location>
        <begin position="57"/>
        <end position="90"/>
    </location>
</feature>
<dbReference type="Proteomes" id="UP000593802">
    <property type="component" value="Chromosome"/>
</dbReference>
<name>A0A7I8DB17_9BACL</name>
<dbReference type="PANTHER" id="PTHR33175:SF3">
    <property type="entry name" value="DNA-BINDING PROTEIN HU-BETA"/>
    <property type="match status" value="1"/>
</dbReference>
<keyword evidence="2" id="KW-0226">DNA condensation</keyword>
<dbReference type="Pfam" id="PF00216">
    <property type="entry name" value="Bac_DNA_binding"/>
    <property type="match status" value="1"/>
</dbReference>
<keyword evidence="7" id="KW-1185">Reference proteome</keyword>
<evidence type="ECO:0000256" key="1">
    <source>
        <dbReference type="ARBA" id="ARBA00010529"/>
    </source>
</evidence>
<dbReference type="PANTHER" id="PTHR33175">
    <property type="entry name" value="DNA-BINDING PROTEIN HU"/>
    <property type="match status" value="1"/>
</dbReference>
<evidence type="ECO:0000256" key="5">
    <source>
        <dbReference type="SAM" id="MobiDB-lite"/>
    </source>
</evidence>
<dbReference type="GO" id="GO:0030261">
    <property type="term" value="P:chromosome condensation"/>
    <property type="evidence" value="ECO:0007669"/>
    <property type="project" value="UniProtKB-KW"/>
</dbReference>
<dbReference type="InterPro" id="IPR000119">
    <property type="entry name" value="Hist_DNA-bd"/>
</dbReference>
<evidence type="ECO:0000256" key="2">
    <source>
        <dbReference type="ARBA" id="ARBA00023067"/>
    </source>
</evidence>
<protein>
    <submittedName>
        <fullName evidence="6">Transcriptional regulator</fullName>
    </submittedName>
</protein>
<dbReference type="GO" id="GO:0030527">
    <property type="term" value="F:structural constituent of chromatin"/>
    <property type="evidence" value="ECO:0007669"/>
    <property type="project" value="InterPro"/>
</dbReference>
<dbReference type="PRINTS" id="PR01727">
    <property type="entry name" value="DNABINDINGHU"/>
</dbReference>
<dbReference type="SMART" id="SM00411">
    <property type="entry name" value="BHL"/>
    <property type="match status" value="1"/>
</dbReference>
<dbReference type="GO" id="GO:1990178">
    <property type="term" value="C:HU-DNA complex"/>
    <property type="evidence" value="ECO:0007669"/>
    <property type="project" value="UniProtKB-ARBA"/>
</dbReference>
<dbReference type="GO" id="GO:0003677">
    <property type="term" value="F:DNA binding"/>
    <property type="evidence" value="ECO:0007669"/>
    <property type="project" value="UniProtKB-KW"/>
</dbReference>
<dbReference type="SUPFAM" id="SSF47729">
    <property type="entry name" value="IHF-like DNA-binding proteins"/>
    <property type="match status" value="1"/>
</dbReference>
<accession>A0A7I8DB17</accession>
<dbReference type="InterPro" id="IPR020816">
    <property type="entry name" value="Histone-like_DNA-bd_CS"/>
</dbReference>
<dbReference type="GO" id="GO:0006270">
    <property type="term" value="P:DNA replication initiation"/>
    <property type="evidence" value="ECO:0007669"/>
    <property type="project" value="UniProtKB-ARBA"/>
</dbReference>
<dbReference type="AlphaFoldDB" id="A0A7I8DB17"/>
<dbReference type="FunFam" id="4.10.520.10:FF:000001">
    <property type="entry name" value="DNA-binding protein HU"/>
    <property type="match status" value="1"/>
</dbReference>
<dbReference type="EMBL" id="AP023366">
    <property type="protein sequence ID" value="BCJ85710.1"/>
    <property type="molecule type" value="Genomic_DNA"/>
</dbReference>
<evidence type="ECO:0000256" key="3">
    <source>
        <dbReference type="ARBA" id="ARBA00023125"/>
    </source>
</evidence>
<keyword evidence="3" id="KW-0238">DNA-binding</keyword>
<reference evidence="6 7" key="1">
    <citation type="submission" date="2020-08" db="EMBL/GenBank/DDBJ databases">
        <title>Complete Genome Sequence of Effusibacillus dendaii Strain skT53, Isolated from Farmland soil.</title>
        <authorList>
            <person name="Konishi T."/>
            <person name="Kawasaki H."/>
        </authorList>
    </citation>
    <scope>NUCLEOTIDE SEQUENCE [LARGE SCALE GENOMIC DNA]</scope>
    <source>
        <strain evidence="7">skT53</strain>
    </source>
</reference>
<feature type="compositionally biased region" description="Polar residues" evidence="5">
    <location>
        <begin position="61"/>
        <end position="77"/>
    </location>
</feature>
<evidence type="ECO:0000313" key="6">
    <source>
        <dbReference type="EMBL" id="BCJ85710.1"/>
    </source>
</evidence>
<evidence type="ECO:0000313" key="7">
    <source>
        <dbReference type="Proteomes" id="UP000593802"/>
    </source>
</evidence>
<dbReference type="KEGG" id="eff:skT53_06950"/>
<proteinExistence type="inferred from homology"/>
<dbReference type="CDD" id="cd13831">
    <property type="entry name" value="HU"/>
    <property type="match status" value="1"/>
</dbReference>
<organism evidence="6 7">
    <name type="scientific">Effusibacillus dendaii</name>
    <dbReference type="NCBI Taxonomy" id="2743772"/>
    <lineage>
        <taxon>Bacteria</taxon>
        <taxon>Bacillati</taxon>
        <taxon>Bacillota</taxon>
        <taxon>Bacilli</taxon>
        <taxon>Bacillales</taxon>
        <taxon>Alicyclobacillaceae</taxon>
        <taxon>Effusibacillus</taxon>
    </lineage>
</organism>
<evidence type="ECO:0000256" key="4">
    <source>
        <dbReference type="RuleBase" id="RU003939"/>
    </source>
</evidence>
<dbReference type="GO" id="GO:0042802">
    <property type="term" value="F:identical protein binding"/>
    <property type="evidence" value="ECO:0007669"/>
    <property type="project" value="UniProtKB-ARBA"/>
</dbReference>
<comment type="similarity">
    <text evidence="1 4">Belongs to the bacterial histone-like protein family.</text>
</comment>
<dbReference type="PROSITE" id="PS00045">
    <property type="entry name" value="HISTONE_LIKE"/>
    <property type="match status" value="1"/>
</dbReference>
<dbReference type="GO" id="GO:0005829">
    <property type="term" value="C:cytosol"/>
    <property type="evidence" value="ECO:0007669"/>
    <property type="project" value="TreeGrafter"/>
</dbReference>
<dbReference type="GO" id="GO:0010467">
    <property type="term" value="P:gene expression"/>
    <property type="evidence" value="ECO:0007669"/>
    <property type="project" value="UniProtKB-ARBA"/>
</dbReference>